<dbReference type="PANTHER" id="PTHR44154">
    <property type="entry name" value="QUINONE OXIDOREDUCTASE"/>
    <property type="match status" value="1"/>
</dbReference>
<keyword evidence="4" id="KW-0521">NADP</keyword>
<evidence type="ECO:0000256" key="1">
    <source>
        <dbReference type="ARBA" id="ARBA00004496"/>
    </source>
</evidence>
<comment type="subunit">
    <text evidence="2">Homotetramer.</text>
</comment>
<keyword evidence="6" id="KW-0862">Zinc</keyword>
<dbReference type="InterPro" id="IPR020843">
    <property type="entry name" value="ER"/>
</dbReference>
<sequence length="337" mass="35977">MKAIGYVDSLPIEDERSLYEFETPVPTPGPHDLLVRIEAVSVNPVDTKVRVRRAGTAEAPVILGWDAAGTVAAVGNAVTRFRPGDTVYYAGDLTRPGTNAEYGLVDERIAGRKPESLSFAQAAALPLTAITAWEALFDRFRLPVGKAPTDDAILIVGAAGGVGSIAVQLARRLTNLTVIGTASRPESQKWVAELGAHAVIDHTKPLSEELARIGRPQVRYVLSLTHTDRHWDQIAASLAPQGEICFIDDPGALDIMKIKGKAGAVHIEFMFARSMHQTPDMVQQHKLLTEVAGLVDAGLVKTTLGEVVGPITAANLRRAHALVEGGRTVGKLVLAGF</sequence>
<keyword evidence="9" id="KW-1185">Reference proteome</keyword>
<reference evidence="8 9" key="1">
    <citation type="submission" date="2023-07" db="EMBL/GenBank/DDBJ databases">
        <title>Sorghum-associated microbial communities from plants grown in Nebraska, USA.</title>
        <authorList>
            <person name="Schachtman D."/>
        </authorList>
    </citation>
    <scope>NUCLEOTIDE SEQUENCE [LARGE SCALE GENOMIC DNA]</scope>
    <source>
        <strain evidence="8 9">584</strain>
    </source>
</reference>
<evidence type="ECO:0000313" key="8">
    <source>
        <dbReference type="EMBL" id="MDR6288864.1"/>
    </source>
</evidence>
<keyword evidence="3" id="KW-0963">Cytoplasm</keyword>
<evidence type="ECO:0000256" key="4">
    <source>
        <dbReference type="ARBA" id="ARBA00022857"/>
    </source>
</evidence>
<accession>A0ABU1JJT2</accession>
<organism evidence="8 9">
    <name type="scientific">Inquilinus ginsengisoli</name>
    <dbReference type="NCBI Taxonomy" id="363840"/>
    <lineage>
        <taxon>Bacteria</taxon>
        <taxon>Pseudomonadati</taxon>
        <taxon>Pseudomonadota</taxon>
        <taxon>Alphaproteobacteria</taxon>
        <taxon>Rhodospirillales</taxon>
        <taxon>Rhodospirillaceae</taxon>
        <taxon>Inquilinus</taxon>
    </lineage>
</organism>
<dbReference type="InterPro" id="IPR013154">
    <property type="entry name" value="ADH-like_N"/>
</dbReference>
<evidence type="ECO:0000256" key="3">
    <source>
        <dbReference type="ARBA" id="ARBA00022490"/>
    </source>
</evidence>
<gene>
    <name evidence="8" type="ORF">E9232_001371</name>
</gene>
<evidence type="ECO:0000256" key="5">
    <source>
        <dbReference type="ARBA" id="ARBA00022884"/>
    </source>
</evidence>
<dbReference type="InterPro" id="IPR036291">
    <property type="entry name" value="NAD(P)-bd_dom_sf"/>
</dbReference>
<dbReference type="SUPFAM" id="SSF51735">
    <property type="entry name" value="NAD(P)-binding Rossmann-fold domains"/>
    <property type="match status" value="1"/>
</dbReference>
<dbReference type="Proteomes" id="UP001262410">
    <property type="component" value="Unassembled WGS sequence"/>
</dbReference>
<dbReference type="PANTHER" id="PTHR44154:SF1">
    <property type="entry name" value="QUINONE OXIDOREDUCTASE"/>
    <property type="match status" value="1"/>
</dbReference>
<dbReference type="InterPro" id="IPR014182">
    <property type="entry name" value="ADH_Zn_typ-1"/>
</dbReference>
<dbReference type="Pfam" id="PF13602">
    <property type="entry name" value="ADH_zinc_N_2"/>
    <property type="match status" value="1"/>
</dbReference>
<evidence type="ECO:0000256" key="6">
    <source>
        <dbReference type="RuleBase" id="RU364000"/>
    </source>
</evidence>
<dbReference type="EMBL" id="JAVDPW010000002">
    <property type="protein sequence ID" value="MDR6288864.1"/>
    <property type="molecule type" value="Genomic_DNA"/>
</dbReference>
<evidence type="ECO:0000259" key="7">
    <source>
        <dbReference type="SMART" id="SM00829"/>
    </source>
</evidence>
<keyword evidence="5" id="KW-0694">RNA-binding</keyword>
<dbReference type="NCBIfam" id="TIGR02817">
    <property type="entry name" value="adh_fam_1"/>
    <property type="match status" value="1"/>
</dbReference>
<comment type="subcellular location">
    <subcellularLocation>
        <location evidence="1">Cytoplasm</location>
    </subcellularLocation>
</comment>
<name>A0ABU1JJT2_9PROT</name>
<evidence type="ECO:0000313" key="9">
    <source>
        <dbReference type="Proteomes" id="UP001262410"/>
    </source>
</evidence>
<evidence type="ECO:0000256" key="2">
    <source>
        <dbReference type="ARBA" id="ARBA00011881"/>
    </source>
</evidence>
<feature type="domain" description="Enoyl reductase (ER)" evidence="7">
    <location>
        <begin position="5"/>
        <end position="334"/>
    </location>
</feature>
<dbReference type="Gene3D" id="3.40.50.720">
    <property type="entry name" value="NAD(P)-binding Rossmann-like Domain"/>
    <property type="match status" value="1"/>
</dbReference>
<keyword evidence="6" id="KW-0479">Metal-binding</keyword>
<comment type="similarity">
    <text evidence="6">Belongs to the zinc-containing alcohol dehydrogenase family. Quinone oxidoreductase subfamily.</text>
</comment>
<dbReference type="PROSITE" id="PS01162">
    <property type="entry name" value="QOR_ZETA_CRYSTAL"/>
    <property type="match status" value="1"/>
</dbReference>
<comment type="caution">
    <text evidence="8">The sequence shown here is derived from an EMBL/GenBank/DDBJ whole genome shotgun (WGS) entry which is preliminary data.</text>
</comment>
<dbReference type="InterPro" id="IPR051603">
    <property type="entry name" value="Zinc-ADH_QOR/CCCR"/>
</dbReference>
<dbReference type="Pfam" id="PF08240">
    <property type="entry name" value="ADH_N"/>
    <property type="match status" value="1"/>
</dbReference>
<dbReference type="RefSeq" id="WP_309792942.1">
    <property type="nucleotide sequence ID" value="NZ_JAVDPW010000002.1"/>
</dbReference>
<dbReference type="InterPro" id="IPR011032">
    <property type="entry name" value="GroES-like_sf"/>
</dbReference>
<dbReference type="InterPro" id="IPR002364">
    <property type="entry name" value="Quin_OxRdtase/zeta-crystal_CS"/>
</dbReference>
<proteinExistence type="inferred from homology"/>
<dbReference type="CDD" id="cd08252">
    <property type="entry name" value="AL_MDR"/>
    <property type="match status" value="1"/>
</dbReference>
<dbReference type="SUPFAM" id="SSF50129">
    <property type="entry name" value="GroES-like"/>
    <property type="match status" value="1"/>
</dbReference>
<protein>
    <recommendedName>
        <fullName evidence="6">Zinc-type alcohol dehydrogenase-like protein</fullName>
    </recommendedName>
</protein>
<dbReference type="SMART" id="SM00829">
    <property type="entry name" value="PKS_ER"/>
    <property type="match status" value="1"/>
</dbReference>
<keyword evidence="6" id="KW-0560">Oxidoreductase</keyword>
<dbReference type="Gene3D" id="3.90.180.10">
    <property type="entry name" value="Medium-chain alcohol dehydrogenases, catalytic domain"/>
    <property type="match status" value="1"/>
</dbReference>